<accession>A0A916WT09</accession>
<feature type="domain" description="HTH merR-type" evidence="1">
    <location>
        <begin position="12"/>
        <end position="56"/>
    </location>
</feature>
<dbReference type="Proteomes" id="UP000623067">
    <property type="component" value="Unassembled WGS sequence"/>
</dbReference>
<dbReference type="GO" id="GO:0003677">
    <property type="term" value="F:DNA binding"/>
    <property type="evidence" value="ECO:0007669"/>
    <property type="project" value="InterPro"/>
</dbReference>
<dbReference type="Gene3D" id="1.10.1660.10">
    <property type="match status" value="1"/>
</dbReference>
<dbReference type="InterPro" id="IPR009061">
    <property type="entry name" value="DNA-bd_dom_put_sf"/>
</dbReference>
<keyword evidence="3" id="KW-1185">Reference proteome</keyword>
<comment type="caution">
    <text evidence="2">The sequence shown here is derived from an EMBL/GenBank/DDBJ whole genome shotgun (WGS) entry which is preliminary data.</text>
</comment>
<evidence type="ECO:0000313" key="3">
    <source>
        <dbReference type="Proteomes" id="UP000623067"/>
    </source>
</evidence>
<reference evidence="2" key="1">
    <citation type="journal article" date="2014" name="Int. J. Syst. Evol. Microbiol.">
        <title>Complete genome sequence of Corynebacterium casei LMG S-19264T (=DSM 44701T), isolated from a smear-ripened cheese.</title>
        <authorList>
            <consortium name="US DOE Joint Genome Institute (JGI-PGF)"/>
            <person name="Walter F."/>
            <person name="Albersmeier A."/>
            <person name="Kalinowski J."/>
            <person name="Ruckert C."/>
        </authorList>
    </citation>
    <scope>NUCLEOTIDE SEQUENCE</scope>
    <source>
        <strain evidence="2">CGMCC 1.15330</strain>
    </source>
</reference>
<dbReference type="AlphaFoldDB" id="A0A916WT09"/>
<gene>
    <name evidence="2" type="ORF">GCM10011380_15500</name>
</gene>
<sequence length="93" mass="10307">MLTEIVHDFDEKAASRILGIAPRTLRRWRMAGLVSHYRTPTGRIRYTTDDLLALQRAGRTPLASKMAANGRTCPQMAACVPVTPTDDKARQVA</sequence>
<evidence type="ECO:0000259" key="1">
    <source>
        <dbReference type="Pfam" id="PF13411"/>
    </source>
</evidence>
<dbReference type="EMBL" id="BMIH01000002">
    <property type="protein sequence ID" value="GGB26835.1"/>
    <property type="molecule type" value="Genomic_DNA"/>
</dbReference>
<dbReference type="SUPFAM" id="SSF46955">
    <property type="entry name" value="Putative DNA-binding domain"/>
    <property type="match status" value="1"/>
</dbReference>
<organism evidence="2 3">
    <name type="scientific">Sphingomonas metalli</name>
    <dbReference type="NCBI Taxonomy" id="1779358"/>
    <lineage>
        <taxon>Bacteria</taxon>
        <taxon>Pseudomonadati</taxon>
        <taxon>Pseudomonadota</taxon>
        <taxon>Alphaproteobacteria</taxon>
        <taxon>Sphingomonadales</taxon>
        <taxon>Sphingomonadaceae</taxon>
        <taxon>Sphingomonas</taxon>
    </lineage>
</organism>
<dbReference type="GO" id="GO:0006355">
    <property type="term" value="P:regulation of DNA-templated transcription"/>
    <property type="evidence" value="ECO:0007669"/>
    <property type="project" value="InterPro"/>
</dbReference>
<name>A0A916WT09_9SPHN</name>
<protein>
    <recommendedName>
        <fullName evidence="1">HTH merR-type domain-containing protein</fullName>
    </recommendedName>
</protein>
<evidence type="ECO:0000313" key="2">
    <source>
        <dbReference type="EMBL" id="GGB26835.1"/>
    </source>
</evidence>
<reference evidence="2" key="2">
    <citation type="submission" date="2020-09" db="EMBL/GenBank/DDBJ databases">
        <authorList>
            <person name="Sun Q."/>
            <person name="Zhou Y."/>
        </authorList>
    </citation>
    <scope>NUCLEOTIDE SEQUENCE</scope>
    <source>
        <strain evidence="2">CGMCC 1.15330</strain>
    </source>
</reference>
<dbReference type="InterPro" id="IPR000551">
    <property type="entry name" value="MerR-type_HTH_dom"/>
</dbReference>
<dbReference type="RefSeq" id="WP_188658173.1">
    <property type="nucleotide sequence ID" value="NZ_BMIH01000002.1"/>
</dbReference>
<dbReference type="Pfam" id="PF13411">
    <property type="entry name" value="MerR_1"/>
    <property type="match status" value="1"/>
</dbReference>
<proteinExistence type="predicted"/>